<gene>
    <name evidence="2" type="ORF">MNBD_NITROSPIRAE02-1422</name>
</gene>
<evidence type="ECO:0000256" key="1">
    <source>
        <dbReference type="SAM" id="Phobius"/>
    </source>
</evidence>
<sequence length="30" mass="3588">MEKEKKSQRWAFVVVGFFVVVSLFAYFESE</sequence>
<feature type="transmembrane region" description="Helical" evidence="1">
    <location>
        <begin position="9"/>
        <end position="27"/>
    </location>
</feature>
<feature type="non-terminal residue" evidence="2">
    <location>
        <position position="30"/>
    </location>
</feature>
<name>A0A3B1CUW7_9ZZZZ</name>
<dbReference type="AlphaFoldDB" id="A0A3B1CUW7"/>
<reference evidence="2" key="1">
    <citation type="submission" date="2018-06" db="EMBL/GenBank/DDBJ databases">
        <authorList>
            <person name="Zhirakovskaya E."/>
        </authorList>
    </citation>
    <scope>NUCLEOTIDE SEQUENCE</scope>
</reference>
<dbReference type="EMBL" id="UOGH01000083">
    <property type="protein sequence ID" value="VAX28393.1"/>
    <property type="molecule type" value="Genomic_DNA"/>
</dbReference>
<keyword evidence="1" id="KW-0472">Membrane</keyword>
<keyword evidence="1" id="KW-1133">Transmembrane helix</keyword>
<protein>
    <submittedName>
        <fullName evidence="2">Uncharacterized protein</fullName>
    </submittedName>
</protein>
<proteinExistence type="predicted"/>
<evidence type="ECO:0000313" key="2">
    <source>
        <dbReference type="EMBL" id="VAX28393.1"/>
    </source>
</evidence>
<keyword evidence="1" id="KW-0812">Transmembrane</keyword>
<accession>A0A3B1CUW7</accession>
<organism evidence="2">
    <name type="scientific">hydrothermal vent metagenome</name>
    <dbReference type="NCBI Taxonomy" id="652676"/>
    <lineage>
        <taxon>unclassified sequences</taxon>
        <taxon>metagenomes</taxon>
        <taxon>ecological metagenomes</taxon>
    </lineage>
</organism>